<dbReference type="Proteomes" id="UP000095210">
    <property type="component" value="Chromosome"/>
</dbReference>
<dbReference type="RefSeq" id="WP_069847132.1">
    <property type="nucleotide sequence ID" value="NZ_CP014859.1"/>
</dbReference>
<evidence type="ECO:0000313" key="2">
    <source>
        <dbReference type="Proteomes" id="UP000095210"/>
    </source>
</evidence>
<evidence type="ECO:0000313" key="1">
    <source>
        <dbReference type="EMBL" id="AOS61979.1"/>
    </source>
</evidence>
<dbReference type="EMBL" id="CP014859">
    <property type="protein sequence ID" value="AOS61979.1"/>
    <property type="molecule type" value="Genomic_DNA"/>
</dbReference>
<reference evidence="2" key="1">
    <citation type="submission" date="2016-03" db="EMBL/GenBank/DDBJ databases">
        <title>Complete genome sequence of the type strain Actinoalloteichus hymeniacidonis DSM 45092.</title>
        <authorList>
            <person name="Schaffert L."/>
            <person name="Albersmeier A."/>
            <person name="Winkler A."/>
            <person name="Kalinowski J."/>
            <person name="Zotchev S."/>
            <person name="Ruckert C."/>
        </authorList>
    </citation>
    <scope>NUCLEOTIDE SEQUENCE [LARGE SCALE GENOMIC DNA]</scope>
    <source>
        <strain evidence="2">HPA177(T) (DSM 45092(T))</strain>
    </source>
</reference>
<sequence>MRLDIAILAGWQEDPFYYDAGDGDYNHSIEEAAAFLGLGVALTRDIATWDAEFQAIYSPADTRTSAFATPEQESRWLETGRKLAQRIKQESAIAASVNYRGDGTIPDQTCVF</sequence>
<name>A0AAC9MX77_9PSEU</name>
<proteinExistence type="predicted"/>
<gene>
    <name evidence="1" type="ORF">TL08_05770</name>
</gene>
<organism evidence="1 2">
    <name type="scientific">Actinoalloteichus hymeniacidonis</name>
    <dbReference type="NCBI Taxonomy" id="340345"/>
    <lineage>
        <taxon>Bacteria</taxon>
        <taxon>Bacillati</taxon>
        <taxon>Actinomycetota</taxon>
        <taxon>Actinomycetes</taxon>
        <taxon>Pseudonocardiales</taxon>
        <taxon>Pseudonocardiaceae</taxon>
        <taxon>Actinoalloteichus</taxon>
    </lineage>
</organism>
<dbReference type="KEGG" id="ahm:TL08_05770"/>
<accession>A0AAC9MX77</accession>
<dbReference type="AlphaFoldDB" id="A0AAC9MX77"/>
<protein>
    <submittedName>
        <fullName evidence="1">Uncharacterized protein</fullName>
    </submittedName>
</protein>
<keyword evidence="2" id="KW-1185">Reference proteome</keyword>